<evidence type="ECO:0000256" key="3">
    <source>
        <dbReference type="SAM" id="MobiDB-lite"/>
    </source>
</evidence>
<dbReference type="OrthoDB" id="5289726at2"/>
<dbReference type="PIRSF" id="PIRSF018005">
    <property type="entry name" value="UCP018005"/>
    <property type="match status" value="1"/>
</dbReference>
<feature type="compositionally biased region" description="Basic and acidic residues" evidence="3">
    <location>
        <begin position="1"/>
        <end position="10"/>
    </location>
</feature>
<name>A0A1T5CFP1_9SPHN</name>
<dbReference type="PANTHER" id="PTHR43397">
    <property type="entry name" value="ERGOTHIONEINE BIOSYNTHESIS PROTEIN 1"/>
    <property type="match status" value="1"/>
</dbReference>
<accession>A0A1T5CFP1</accession>
<sequence>MTDHFPDDTSSRPGDIVALHEHGPPPADFAALFISGMERRPKSLVGSMLLDRRSPAFHRLCALPEYYLQRAELEILRDQAVAIARLVGPAAQLVDFGRGSSAQTSLLLSVLDRPWGYVAVDRDRDRLLDDARLMQQRYPRLWVEAVRADPRIGFDLPPNAGGGRRLGYLPGNAIGTFAPPEALAMLSLWARELGRRGLLLVGVDLRKSVLILEAAYDDPHGLNRSLILDMLRRANRELGADFDERMFEYRVRFDKDSGRVRNDLVSLGSQEVHVGGRRIAFDPGEAIHVEESWKYSVEDFQALARGAGFRPLQAWFDAKRLFSLHLLEAAT</sequence>
<dbReference type="EMBL" id="FUYM01000004">
    <property type="protein sequence ID" value="SKB58277.1"/>
    <property type="molecule type" value="Genomic_DNA"/>
</dbReference>
<dbReference type="Pfam" id="PF10017">
    <property type="entry name" value="Methyltransf_33"/>
    <property type="match status" value="1"/>
</dbReference>
<evidence type="ECO:0000256" key="2">
    <source>
        <dbReference type="ARBA" id="ARBA00022679"/>
    </source>
</evidence>
<proteinExistence type="predicted"/>
<dbReference type="Gene3D" id="3.40.50.150">
    <property type="entry name" value="Vaccinia Virus protein VP39"/>
    <property type="match status" value="1"/>
</dbReference>
<dbReference type="GO" id="GO:0032259">
    <property type="term" value="P:methylation"/>
    <property type="evidence" value="ECO:0007669"/>
    <property type="project" value="UniProtKB-KW"/>
</dbReference>
<dbReference type="PANTHER" id="PTHR43397:SF1">
    <property type="entry name" value="ERGOTHIONEINE BIOSYNTHESIS PROTEIN 1"/>
    <property type="match status" value="1"/>
</dbReference>
<protein>
    <submittedName>
        <fullName evidence="5">Dimethylhistidine N-methyltransferase</fullName>
    </submittedName>
</protein>
<keyword evidence="6" id="KW-1185">Reference proteome</keyword>
<evidence type="ECO:0000313" key="5">
    <source>
        <dbReference type="EMBL" id="SKB58277.1"/>
    </source>
</evidence>
<keyword evidence="2 5" id="KW-0808">Transferase</keyword>
<dbReference type="STRING" id="439228.SAMN06295920_10436"/>
<dbReference type="AlphaFoldDB" id="A0A1T5CFP1"/>
<dbReference type="GO" id="GO:0008168">
    <property type="term" value="F:methyltransferase activity"/>
    <property type="evidence" value="ECO:0007669"/>
    <property type="project" value="UniProtKB-KW"/>
</dbReference>
<evidence type="ECO:0000256" key="1">
    <source>
        <dbReference type="ARBA" id="ARBA00022603"/>
    </source>
</evidence>
<dbReference type="InterPro" id="IPR051128">
    <property type="entry name" value="EgtD_Methyltrsf_superfamily"/>
</dbReference>
<evidence type="ECO:0000259" key="4">
    <source>
        <dbReference type="Pfam" id="PF10017"/>
    </source>
</evidence>
<dbReference type="InterPro" id="IPR029063">
    <property type="entry name" value="SAM-dependent_MTases_sf"/>
</dbReference>
<feature type="region of interest" description="Disordered" evidence="3">
    <location>
        <begin position="1"/>
        <end position="20"/>
    </location>
</feature>
<feature type="domain" description="Histidine-specific methyltransferase SAM-dependent" evidence="4">
    <location>
        <begin position="33"/>
        <end position="328"/>
    </location>
</feature>
<organism evidence="5 6">
    <name type="scientific">Rhizorhabdus histidinilytica</name>
    <dbReference type="NCBI Taxonomy" id="439228"/>
    <lineage>
        <taxon>Bacteria</taxon>
        <taxon>Pseudomonadati</taxon>
        <taxon>Pseudomonadota</taxon>
        <taxon>Alphaproteobacteria</taxon>
        <taxon>Sphingomonadales</taxon>
        <taxon>Sphingomonadaceae</taxon>
        <taxon>Rhizorhabdus</taxon>
    </lineage>
</organism>
<evidence type="ECO:0000313" key="6">
    <source>
        <dbReference type="Proteomes" id="UP000189818"/>
    </source>
</evidence>
<dbReference type="InterPro" id="IPR017804">
    <property type="entry name" value="MeTrfase_EgtD-like"/>
</dbReference>
<dbReference type="Proteomes" id="UP000189818">
    <property type="component" value="Unassembled WGS sequence"/>
</dbReference>
<reference evidence="6" key="1">
    <citation type="submission" date="2017-02" db="EMBL/GenBank/DDBJ databases">
        <authorList>
            <person name="Varghese N."/>
            <person name="Submissions S."/>
        </authorList>
    </citation>
    <scope>NUCLEOTIDE SEQUENCE [LARGE SCALE GENOMIC DNA]</scope>
    <source>
        <strain evidence="6">UM2</strain>
    </source>
</reference>
<dbReference type="InterPro" id="IPR019257">
    <property type="entry name" value="MeTrfase_dom"/>
</dbReference>
<gene>
    <name evidence="5" type="ORF">SAMN06295920_10436</name>
</gene>
<dbReference type="RefSeq" id="WP_079647957.1">
    <property type="nucleotide sequence ID" value="NZ_FUYM01000004.1"/>
</dbReference>
<keyword evidence="1 5" id="KW-0489">Methyltransferase</keyword>